<dbReference type="PROSITE" id="PS50943">
    <property type="entry name" value="HTH_CROC1"/>
    <property type="match status" value="1"/>
</dbReference>
<dbReference type="RefSeq" id="WP_022758942.1">
    <property type="nucleotide sequence ID" value="NZ_FOGJ01000043.1"/>
</dbReference>
<dbReference type="SUPFAM" id="SSF47413">
    <property type="entry name" value="lambda repressor-like DNA-binding domains"/>
    <property type="match status" value="1"/>
</dbReference>
<gene>
    <name evidence="2" type="ORF">SAMN04487884_14316</name>
</gene>
<sequence length="73" mass="8210">MYYPVIDIEGTGIRIRELIRESGHTVPEVSEYLGASTSLVYRYLRGEVLPSIDRIVALSVYLEVPIDDIIAVD</sequence>
<dbReference type="InterPro" id="IPR010982">
    <property type="entry name" value="Lambda_DNA-bd_dom_sf"/>
</dbReference>
<reference evidence="2 3" key="1">
    <citation type="submission" date="2016-10" db="EMBL/GenBank/DDBJ databases">
        <authorList>
            <person name="de Groot N.N."/>
        </authorList>
    </citation>
    <scope>NUCLEOTIDE SEQUENCE [LARGE SCALE GENOMIC DNA]</scope>
    <source>
        <strain evidence="2 3">AR40</strain>
    </source>
</reference>
<dbReference type="GO" id="GO:0003677">
    <property type="term" value="F:DNA binding"/>
    <property type="evidence" value="ECO:0007669"/>
    <property type="project" value="InterPro"/>
</dbReference>
<accession>A0A1H9X5E6</accession>
<evidence type="ECO:0000313" key="3">
    <source>
        <dbReference type="Proteomes" id="UP000182584"/>
    </source>
</evidence>
<dbReference type="InterPro" id="IPR001387">
    <property type="entry name" value="Cro/C1-type_HTH"/>
</dbReference>
<proteinExistence type="predicted"/>
<dbReference type="OrthoDB" id="9812495at2"/>
<dbReference type="Pfam" id="PF01381">
    <property type="entry name" value="HTH_3"/>
    <property type="match status" value="1"/>
</dbReference>
<dbReference type="CDD" id="cd00093">
    <property type="entry name" value="HTH_XRE"/>
    <property type="match status" value="1"/>
</dbReference>
<dbReference type="Proteomes" id="UP000182584">
    <property type="component" value="Unassembled WGS sequence"/>
</dbReference>
<feature type="domain" description="HTH cro/C1-type" evidence="1">
    <location>
        <begin position="15"/>
        <end position="69"/>
    </location>
</feature>
<organism evidence="2 3">
    <name type="scientific">Butyrivibrio fibrisolvens</name>
    <dbReference type="NCBI Taxonomy" id="831"/>
    <lineage>
        <taxon>Bacteria</taxon>
        <taxon>Bacillati</taxon>
        <taxon>Bacillota</taxon>
        <taxon>Clostridia</taxon>
        <taxon>Lachnospirales</taxon>
        <taxon>Lachnospiraceae</taxon>
        <taxon>Butyrivibrio</taxon>
    </lineage>
</organism>
<dbReference type="Gene3D" id="1.10.260.40">
    <property type="entry name" value="lambda repressor-like DNA-binding domains"/>
    <property type="match status" value="1"/>
</dbReference>
<dbReference type="SMART" id="SM00530">
    <property type="entry name" value="HTH_XRE"/>
    <property type="match status" value="1"/>
</dbReference>
<evidence type="ECO:0000259" key="1">
    <source>
        <dbReference type="PROSITE" id="PS50943"/>
    </source>
</evidence>
<evidence type="ECO:0000313" key="2">
    <source>
        <dbReference type="EMBL" id="SES41087.1"/>
    </source>
</evidence>
<dbReference type="AlphaFoldDB" id="A0A1H9X5E6"/>
<protein>
    <submittedName>
        <fullName evidence="2">Helix-turn-helix</fullName>
    </submittedName>
</protein>
<dbReference type="EMBL" id="FOGJ01000043">
    <property type="protein sequence ID" value="SES41087.1"/>
    <property type="molecule type" value="Genomic_DNA"/>
</dbReference>
<name>A0A1H9X5E6_BUTFI</name>